<evidence type="ECO:0000256" key="2">
    <source>
        <dbReference type="ARBA" id="ARBA00022703"/>
    </source>
</evidence>
<dbReference type="EMBL" id="CAKMRJ010000002">
    <property type="protein sequence ID" value="CAH1415899.1"/>
    <property type="molecule type" value="Genomic_DNA"/>
</dbReference>
<dbReference type="GO" id="GO:0043067">
    <property type="term" value="P:regulation of programmed cell death"/>
    <property type="evidence" value="ECO:0007669"/>
    <property type="project" value="TreeGrafter"/>
</dbReference>
<dbReference type="AlphaFoldDB" id="A0AAU9LK04"/>
<accession>A0AAU9LK04</accession>
<organism evidence="4 5">
    <name type="scientific">Lactuca virosa</name>
    <dbReference type="NCBI Taxonomy" id="75947"/>
    <lineage>
        <taxon>Eukaryota</taxon>
        <taxon>Viridiplantae</taxon>
        <taxon>Streptophyta</taxon>
        <taxon>Embryophyta</taxon>
        <taxon>Tracheophyta</taxon>
        <taxon>Spermatophyta</taxon>
        <taxon>Magnoliopsida</taxon>
        <taxon>eudicotyledons</taxon>
        <taxon>Gunneridae</taxon>
        <taxon>Pentapetalae</taxon>
        <taxon>asterids</taxon>
        <taxon>campanulids</taxon>
        <taxon>Asterales</taxon>
        <taxon>Asteraceae</taxon>
        <taxon>Cichorioideae</taxon>
        <taxon>Cichorieae</taxon>
        <taxon>Lactucinae</taxon>
        <taxon>Lactuca</taxon>
    </lineage>
</organism>
<feature type="compositionally biased region" description="Polar residues" evidence="3">
    <location>
        <begin position="481"/>
        <end position="501"/>
    </location>
</feature>
<dbReference type="PANTHER" id="PTHR12758">
    <property type="entry name" value="APOPTOSIS INHIBITOR 5-RELATED"/>
    <property type="match status" value="1"/>
</dbReference>
<keyword evidence="2" id="KW-0053">Apoptosis</keyword>
<dbReference type="InterPro" id="IPR016024">
    <property type="entry name" value="ARM-type_fold"/>
</dbReference>
<evidence type="ECO:0008006" key="6">
    <source>
        <dbReference type="Google" id="ProtNLM"/>
    </source>
</evidence>
<dbReference type="Pfam" id="PF05918">
    <property type="entry name" value="API5"/>
    <property type="match status" value="1"/>
</dbReference>
<proteinExistence type="inferred from homology"/>
<feature type="compositionally biased region" description="Gly residues" evidence="3">
    <location>
        <begin position="529"/>
        <end position="538"/>
    </location>
</feature>
<evidence type="ECO:0000313" key="4">
    <source>
        <dbReference type="EMBL" id="CAH1415899.1"/>
    </source>
</evidence>
<protein>
    <recommendedName>
        <fullName evidence="6">Apoptosis inhibitor 5</fullName>
    </recommendedName>
</protein>
<comment type="caution">
    <text evidence="4">The sequence shown here is derived from an EMBL/GenBank/DDBJ whole genome shotgun (WGS) entry which is preliminary data.</text>
</comment>
<gene>
    <name evidence="4" type="ORF">LVIROSA_LOCUS3710</name>
</gene>
<evidence type="ECO:0000256" key="3">
    <source>
        <dbReference type="SAM" id="MobiDB-lite"/>
    </source>
</evidence>
<dbReference type="SUPFAM" id="SSF48371">
    <property type="entry name" value="ARM repeat"/>
    <property type="match status" value="1"/>
</dbReference>
<sequence>MAEASDDTRDIEKLYEYGERLNEAKDKSQNVDDYKNIIASATSTSLKARQLAAQLIPRFFKFFPGLSGTAVDAHLDLCEAEELGIRVQAIRGLPLFCKDTPEHISKIVDILAQLLIAEENVERDAVHKALLSLLRQDVKASLTALFKHIESVDEPIPDDNRERTLIFIRDKVFPIKSELLKPQEQMERHITDLIKKSLQDVTGAEFKMFMDFLKSLSIFGDKAPTERVQELIEIIEGQADLDAQFDVSDGDHIDRLISCLYMALPFFLRGASSSKFLNYLNKNIIPVFDKLPEERKVDLLKNLAESSPYSTPQDSRQILPSVVQLLKKYMPLRKTGEEMNFTYVECLLYTFHHLAHKAPNATNSLCGYKIVTGQPSDRLGEDFSEFYKDFTERLTCVEDLAKVTMKKLTQGMAQQNKTMATAISDEEKATVKTQKQNATTGLRTCNNILAMTQPLHAKSPSFIGDKRINLSWKEAVKTAAPSNNATGVKRPANTTNGSGNYMNKRGRGGGGGGNQLVNRAFEGISYGGRGGGGGGGRGGHGRGWGRRGGGGRGRGRGYY</sequence>
<dbReference type="InterPro" id="IPR008383">
    <property type="entry name" value="API5"/>
</dbReference>
<feature type="region of interest" description="Disordered" evidence="3">
    <location>
        <begin position="481"/>
        <end position="516"/>
    </location>
</feature>
<feature type="compositionally biased region" description="Gly residues" evidence="3">
    <location>
        <begin position="546"/>
        <end position="559"/>
    </location>
</feature>
<dbReference type="PANTHER" id="PTHR12758:SF19">
    <property type="entry name" value="APOPTOSIS INHIBITOR 5"/>
    <property type="match status" value="1"/>
</dbReference>
<reference evidence="4 5" key="1">
    <citation type="submission" date="2022-01" db="EMBL/GenBank/DDBJ databases">
        <authorList>
            <person name="Xiong W."/>
            <person name="Schranz E."/>
        </authorList>
    </citation>
    <scope>NUCLEOTIDE SEQUENCE [LARGE SCALE GENOMIC DNA]</scope>
</reference>
<feature type="region of interest" description="Disordered" evidence="3">
    <location>
        <begin position="529"/>
        <end position="559"/>
    </location>
</feature>
<name>A0AAU9LK04_9ASTR</name>
<keyword evidence="5" id="KW-1185">Reference proteome</keyword>
<dbReference type="Proteomes" id="UP001157418">
    <property type="component" value="Unassembled WGS sequence"/>
</dbReference>
<dbReference type="GO" id="GO:0003729">
    <property type="term" value="F:mRNA binding"/>
    <property type="evidence" value="ECO:0007669"/>
    <property type="project" value="TreeGrafter"/>
</dbReference>
<evidence type="ECO:0000313" key="5">
    <source>
        <dbReference type="Proteomes" id="UP001157418"/>
    </source>
</evidence>
<dbReference type="GO" id="GO:0005634">
    <property type="term" value="C:nucleus"/>
    <property type="evidence" value="ECO:0007669"/>
    <property type="project" value="TreeGrafter"/>
</dbReference>
<comment type="similarity">
    <text evidence="1">Belongs to the API5 family.</text>
</comment>
<evidence type="ECO:0000256" key="1">
    <source>
        <dbReference type="ARBA" id="ARBA00009515"/>
    </source>
</evidence>